<evidence type="ECO:0000313" key="2">
    <source>
        <dbReference type="Proteomes" id="UP000032300"/>
    </source>
</evidence>
<proteinExistence type="predicted"/>
<dbReference type="EMBL" id="CP010836">
    <property type="protein sequence ID" value="AJP72129.1"/>
    <property type="molecule type" value="Genomic_DNA"/>
</dbReference>
<sequence length="100" mass="11090">MGFSCLVSRKFGAPVRGRDVQKDAKRPHDTLSGFGSFGASDKPFRSMRAVRCATAHHFPIEGLERAYRGAGRVCQMARVADRHEMFTICEVARKSMNSLA</sequence>
<name>A0A7U4LF37_9SPHN</name>
<keyword evidence="2" id="KW-1185">Reference proteome</keyword>
<dbReference type="KEGG" id="sphi:TS85_10545"/>
<organism evidence="1 2">
    <name type="scientific">Sphingomonas hengshuiensis</name>
    <dbReference type="NCBI Taxonomy" id="1609977"/>
    <lineage>
        <taxon>Bacteria</taxon>
        <taxon>Pseudomonadati</taxon>
        <taxon>Pseudomonadota</taxon>
        <taxon>Alphaproteobacteria</taxon>
        <taxon>Sphingomonadales</taxon>
        <taxon>Sphingomonadaceae</taxon>
        <taxon>Sphingomonas</taxon>
    </lineage>
</organism>
<protein>
    <submittedName>
        <fullName evidence="1">Uncharacterized protein</fullName>
    </submittedName>
</protein>
<gene>
    <name evidence="1" type="ORF">TS85_10545</name>
</gene>
<dbReference type="AlphaFoldDB" id="A0A7U4LF37"/>
<reference evidence="1 2" key="1">
    <citation type="journal article" date="2015" name="Int. J. Syst. Evol. Microbiol.">
        <title>Sphingomonas hengshuiensis sp. nov., isolated from lake wetland.</title>
        <authorList>
            <person name="Wei S."/>
            <person name="Wang T."/>
            <person name="Liu H."/>
            <person name="Zhang C."/>
            <person name="Guo J."/>
            <person name="Wang Q."/>
            <person name="Liang K."/>
            <person name="Zhang Z."/>
        </authorList>
    </citation>
    <scope>NUCLEOTIDE SEQUENCE [LARGE SCALE GENOMIC DNA]</scope>
    <source>
        <strain evidence="1 2">WHSC-8</strain>
    </source>
</reference>
<accession>A0A7U4LF37</accession>
<dbReference type="Proteomes" id="UP000032300">
    <property type="component" value="Chromosome"/>
</dbReference>
<evidence type="ECO:0000313" key="1">
    <source>
        <dbReference type="EMBL" id="AJP72129.1"/>
    </source>
</evidence>
<reference evidence="1 2" key="2">
    <citation type="submission" date="2015-02" db="EMBL/GenBank/DDBJ databases">
        <title>The complete genome of Sphingomonas hengshuiensis sp. WHSC-8 isolated from soil of Hengshui Lake.</title>
        <authorList>
            <person name="Wei S."/>
            <person name="Guo J."/>
            <person name="Su C."/>
            <person name="Wu R."/>
            <person name="Zhang Z."/>
            <person name="Liang K."/>
            <person name="Li H."/>
            <person name="Wang T."/>
            <person name="Liu H."/>
            <person name="Zhang C."/>
            <person name="Li Z."/>
            <person name="Wang Q."/>
            <person name="Meng J."/>
        </authorList>
    </citation>
    <scope>NUCLEOTIDE SEQUENCE [LARGE SCALE GENOMIC DNA]</scope>
    <source>
        <strain evidence="1 2">WHSC-8</strain>
    </source>
</reference>